<dbReference type="PANTHER" id="PTHR43340">
    <property type="entry name" value="HYPOXANTHINE-GUANINE PHOSPHORIBOSYLTRANSFERASE"/>
    <property type="match status" value="1"/>
</dbReference>
<dbReference type="EMBL" id="DVMS01000021">
    <property type="protein sequence ID" value="HIU38177.1"/>
    <property type="molecule type" value="Genomic_DNA"/>
</dbReference>
<evidence type="ECO:0000256" key="12">
    <source>
        <dbReference type="ARBA" id="ARBA00022842"/>
    </source>
</evidence>
<evidence type="ECO:0000259" key="16">
    <source>
        <dbReference type="Pfam" id="PF00156"/>
    </source>
</evidence>
<reference evidence="17" key="2">
    <citation type="journal article" date="2021" name="PeerJ">
        <title>Extensive microbial diversity within the chicken gut microbiome revealed by metagenomics and culture.</title>
        <authorList>
            <person name="Gilroy R."/>
            <person name="Ravi A."/>
            <person name="Getino M."/>
            <person name="Pursley I."/>
            <person name="Horton D.L."/>
            <person name="Alikhan N.F."/>
            <person name="Baker D."/>
            <person name="Gharbi K."/>
            <person name="Hall N."/>
            <person name="Watson M."/>
            <person name="Adriaenssens E.M."/>
            <person name="Foster-Nyarko E."/>
            <person name="Jarju S."/>
            <person name="Secka A."/>
            <person name="Antonio M."/>
            <person name="Oren A."/>
            <person name="Chaudhuri R.R."/>
            <person name="La Ragione R."/>
            <person name="Hildebrand F."/>
            <person name="Pallen M.J."/>
        </authorList>
    </citation>
    <scope>NUCLEOTIDE SEQUENCE</scope>
    <source>
        <strain evidence="17">17073</strain>
    </source>
</reference>
<dbReference type="Pfam" id="PF00156">
    <property type="entry name" value="Pribosyltran"/>
    <property type="match status" value="1"/>
</dbReference>
<protein>
    <recommendedName>
        <fullName evidence="5 15">Hypoxanthine phosphoribosyltransferase</fullName>
        <ecNumber evidence="5 15">2.4.2.8</ecNumber>
    </recommendedName>
</protein>
<feature type="domain" description="Phosphoribosyltransferase" evidence="16">
    <location>
        <begin position="18"/>
        <end position="162"/>
    </location>
</feature>
<dbReference type="InterPro" id="IPR029057">
    <property type="entry name" value="PRTase-like"/>
</dbReference>
<dbReference type="PANTHER" id="PTHR43340:SF1">
    <property type="entry name" value="HYPOXANTHINE PHOSPHORIBOSYLTRANSFERASE"/>
    <property type="match status" value="1"/>
</dbReference>
<dbReference type="SUPFAM" id="SSF53271">
    <property type="entry name" value="PRTase-like"/>
    <property type="match status" value="1"/>
</dbReference>
<evidence type="ECO:0000256" key="14">
    <source>
        <dbReference type="ARBA" id="ARBA00049402"/>
    </source>
</evidence>
<comment type="pathway">
    <text evidence="3 15">Purine metabolism; IMP biosynthesis via salvage pathway; IMP from hypoxanthine: step 1/1.</text>
</comment>
<dbReference type="CDD" id="cd06223">
    <property type="entry name" value="PRTases_typeI"/>
    <property type="match status" value="1"/>
</dbReference>
<comment type="caution">
    <text evidence="17">The sequence shown here is derived from an EMBL/GenBank/DDBJ whole genome shotgun (WGS) entry which is preliminary data.</text>
</comment>
<dbReference type="GO" id="GO:0006166">
    <property type="term" value="P:purine ribonucleoside salvage"/>
    <property type="evidence" value="ECO:0007669"/>
    <property type="project" value="UniProtKB-KW"/>
</dbReference>
<dbReference type="AlphaFoldDB" id="A0A9D1IJ01"/>
<keyword evidence="11 15" id="KW-0547">Nucleotide-binding</keyword>
<dbReference type="Proteomes" id="UP000824076">
    <property type="component" value="Unassembled WGS sequence"/>
</dbReference>
<evidence type="ECO:0000256" key="11">
    <source>
        <dbReference type="ARBA" id="ARBA00022741"/>
    </source>
</evidence>
<accession>A0A9D1IJ01</accession>
<keyword evidence="7 15" id="KW-0328">Glycosyltransferase</keyword>
<dbReference type="GO" id="GO:0046100">
    <property type="term" value="P:hypoxanthine metabolic process"/>
    <property type="evidence" value="ECO:0007669"/>
    <property type="project" value="TreeGrafter"/>
</dbReference>
<proteinExistence type="inferred from homology"/>
<comment type="similarity">
    <text evidence="4 15">Belongs to the purine/pyrimidine phosphoribosyltransferase family.</text>
</comment>
<gene>
    <name evidence="17" type="primary">hpt</name>
    <name evidence="17" type="ORF">IAD18_00755</name>
</gene>
<evidence type="ECO:0000256" key="8">
    <source>
        <dbReference type="ARBA" id="ARBA00022679"/>
    </source>
</evidence>
<keyword evidence="10 15" id="KW-0660">Purine salvage</keyword>
<keyword evidence="6 15" id="KW-0963">Cytoplasm</keyword>
<dbReference type="GO" id="GO:0006178">
    <property type="term" value="P:guanine salvage"/>
    <property type="evidence" value="ECO:0007669"/>
    <property type="project" value="TreeGrafter"/>
</dbReference>
<evidence type="ECO:0000256" key="1">
    <source>
        <dbReference type="ARBA" id="ARBA00001946"/>
    </source>
</evidence>
<dbReference type="InterPro" id="IPR050408">
    <property type="entry name" value="HGPRT"/>
</dbReference>
<dbReference type="GO" id="GO:0032264">
    <property type="term" value="P:IMP salvage"/>
    <property type="evidence" value="ECO:0007669"/>
    <property type="project" value="TreeGrafter"/>
</dbReference>
<evidence type="ECO:0000256" key="3">
    <source>
        <dbReference type="ARBA" id="ARBA00004669"/>
    </source>
</evidence>
<name>A0A9D1IJ01_9BACT</name>
<comment type="subcellular location">
    <subcellularLocation>
        <location evidence="2 15">Cytoplasm</location>
    </subcellularLocation>
</comment>
<reference evidence="17" key="1">
    <citation type="submission" date="2020-10" db="EMBL/GenBank/DDBJ databases">
        <authorList>
            <person name="Gilroy R."/>
        </authorList>
    </citation>
    <scope>NUCLEOTIDE SEQUENCE</scope>
    <source>
        <strain evidence="17">17073</strain>
    </source>
</reference>
<dbReference type="InterPro" id="IPR000836">
    <property type="entry name" value="PRTase_dom"/>
</dbReference>
<evidence type="ECO:0000256" key="5">
    <source>
        <dbReference type="ARBA" id="ARBA00011895"/>
    </source>
</evidence>
<evidence type="ECO:0000256" key="4">
    <source>
        <dbReference type="ARBA" id="ARBA00008391"/>
    </source>
</evidence>
<dbReference type="GO" id="GO:0032263">
    <property type="term" value="P:GMP salvage"/>
    <property type="evidence" value="ECO:0007669"/>
    <property type="project" value="TreeGrafter"/>
</dbReference>
<keyword evidence="8 15" id="KW-0808">Transferase</keyword>
<comment type="cofactor">
    <cofactor evidence="1 15">
        <name>Mg(2+)</name>
        <dbReference type="ChEBI" id="CHEBI:18420"/>
    </cofactor>
</comment>
<evidence type="ECO:0000313" key="18">
    <source>
        <dbReference type="Proteomes" id="UP000824076"/>
    </source>
</evidence>
<comment type="catalytic activity">
    <reaction evidence="14">
        <text>IMP + diphosphate = hypoxanthine + 5-phospho-alpha-D-ribose 1-diphosphate</text>
        <dbReference type="Rhea" id="RHEA:17973"/>
        <dbReference type="ChEBI" id="CHEBI:17368"/>
        <dbReference type="ChEBI" id="CHEBI:33019"/>
        <dbReference type="ChEBI" id="CHEBI:58017"/>
        <dbReference type="ChEBI" id="CHEBI:58053"/>
        <dbReference type="EC" id="2.4.2.8"/>
    </reaction>
    <physiologicalReaction direction="right-to-left" evidence="14">
        <dbReference type="Rhea" id="RHEA:17975"/>
    </physiologicalReaction>
</comment>
<dbReference type="EC" id="2.4.2.8" evidence="5 15"/>
<comment type="catalytic activity">
    <reaction evidence="13">
        <text>GMP + diphosphate = guanine + 5-phospho-alpha-D-ribose 1-diphosphate</text>
        <dbReference type="Rhea" id="RHEA:25424"/>
        <dbReference type="ChEBI" id="CHEBI:16235"/>
        <dbReference type="ChEBI" id="CHEBI:33019"/>
        <dbReference type="ChEBI" id="CHEBI:58017"/>
        <dbReference type="ChEBI" id="CHEBI:58115"/>
        <dbReference type="EC" id="2.4.2.8"/>
    </reaction>
    <physiologicalReaction direction="right-to-left" evidence="13">
        <dbReference type="Rhea" id="RHEA:25426"/>
    </physiologicalReaction>
</comment>
<organism evidence="17 18">
    <name type="scientific">Candidatus Limisoma intestinavium</name>
    <dbReference type="NCBI Taxonomy" id="2840856"/>
    <lineage>
        <taxon>Bacteria</taxon>
        <taxon>Pseudomonadati</taxon>
        <taxon>Bacteroidota</taxon>
        <taxon>Bacteroidia</taxon>
        <taxon>Bacteroidales</taxon>
        <taxon>Candidatus Limisoma</taxon>
    </lineage>
</organism>
<keyword evidence="12 15" id="KW-0460">Magnesium</keyword>
<keyword evidence="9 15" id="KW-0479">Metal-binding</keyword>
<evidence type="ECO:0000256" key="15">
    <source>
        <dbReference type="RuleBase" id="RU364099"/>
    </source>
</evidence>
<evidence type="ECO:0000313" key="17">
    <source>
        <dbReference type="EMBL" id="HIU38177.1"/>
    </source>
</evidence>
<evidence type="ECO:0000256" key="9">
    <source>
        <dbReference type="ARBA" id="ARBA00022723"/>
    </source>
</evidence>
<dbReference type="NCBIfam" id="TIGR01203">
    <property type="entry name" value="HGPRTase"/>
    <property type="match status" value="1"/>
</dbReference>
<dbReference type="InterPro" id="IPR005904">
    <property type="entry name" value="Hxn_phspho_trans"/>
</dbReference>
<dbReference type="GO" id="GO:0000166">
    <property type="term" value="F:nucleotide binding"/>
    <property type="evidence" value="ECO:0007669"/>
    <property type="project" value="UniProtKB-KW"/>
</dbReference>
<evidence type="ECO:0000256" key="13">
    <source>
        <dbReference type="ARBA" id="ARBA00048811"/>
    </source>
</evidence>
<sequence length="180" mass="20412">MEKIIIDDKTFVPYITNEQIQARIREIAAQIRRDCKDKNPLFVCVLNGAFIFAADLFRQVDYPAEIAFIRFKSYSGTASSGEVRQILGLDADIEGRTIIIVEDIVDTGLTACQLIGELQKHNPADIKFATLLLKPESAKVDVKVDYCCFEIPPKFILGYGLDLDEKARYLKDIYILESER</sequence>
<dbReference type="GO" id="GO:0000287">
    <property type="term" value="F:magnesium ion binding"/>
    <property type="evidence" value="ECO:0007669"/>
    <property type="project" value="TreeGrafter"/>
</dbReference>
<evidence type="ECO:0000256" key="7">
    <source>
        <dbReference type="ARBA" id="ARBA00022676"/>
    </source>
</evidence>
<evidence type="ECO:0000256" key="10">
    <source>
        <dbReference type="ARBA" id="ARBA00022726"/>
    </source>
</evidence>
<dbReference type="Gene3D" id="3.40.50.2020">
    <property type="match status" value="1"/>
</dbReference>
<dbReference type="GO" id="GO:0004422">
    <property type="term" value="F:hypoxanthine phosphoribosyltransferase activity"/>
    <property type="evidence" value="ECO:0007669"/>
    <property type="project" value="InterPro"/>
</dbReference>
<dbReference type="GO" id="GO:0005829">
    <property type="term" value="C:cytosol"/>
    <property type="evidence" value="ECO:0007669"/>
    <property type="project" value="TreeGrafter"/>
</dbReference>
<evidence type="ECO:0000256" key="6">
    <source>
        <dbReference type="ARBA" id="ARBA00022490"/>
    </source>
</evidence>
<evidence type="ECO:0000256" key="2">
    <source>
        <dbReference type="ARBA" id="ARBA00004496"/>
    </source>
</evidence>